<dbReference type="Gene3D" id="3.40.50.1240">
    <property type="entry name" value="Phosphoglycerate mutase-like"/>
    <property type="match status" value="1"/>
</dbReference>
<feature type="compositionally biased region" description="Basic and acidic residues" evidence="2">
    <location>
        <begin position="21"/>
        <end position="34"/>
    </location>
</feature>
<dbReference type="OrthoDB" id="9810154at2"/>
<gene>
    <name evidence="3" type="ORF">Back2_01940</name>
</gene>
<evidence type="ECO:0000313" key="4">
    <source>
        <dbReference type="Proteomes" id="UP000271573"/>
    </source>
</evidence>
<name>A0A3G9IAW2_9ACTN</name>
<keyword evidence="4" id="KW-1185">Reference proteome</keyword>
<proteinExistence type="predicted"/>
<keyword evidence="1" id="KW-0378">Hydrolase</keyword>
<reference evidence="3 4" key="1">
    <citation type="submission" date="2018-11" db="EMBL/GenBank/DDBJ databases">
        <title>Complete genome sequence of Nocardioides baekrokdamisoli strain KCTC 39748.</title>
        <authorList>
            <person name="Kang S.W."/>
            <person name="Lee K.C."/>
            <person name="Kim K.K."/>
            <person name="Kim J.S."/>
            <person name="Kim D.S."/>
            <person name="Ko S.H."/>
            <person name="Yang S.H."/>
            <person name="Shin Y.K."/>
            <person name="Lee J.S."/>
        </authorList>
    </citation>
    <scope>NUCLEOTIDE SEQUENCE [LARGE SCALE GENOMIC DNA]</scope>
    <source>
        <strain evidence="3 4">KCTC 39748</strain>
    </source>
</reference>
<sequence>MTSHTLILIRHAKAEAAAPTDHARRLSERGHTDAGEAGEWLSHQDVEPDSALVSDAARTSETWEDIAAAADWDLDAAEYVGDLYAAGPHRMLELVQETSEDIRVLAVVGHNPTISALAEFLDDGKQDEAASADVAAGFPTSGLAILEFEGKWEDLDEAGASVIGFHVGRG</sequence>
<dbReference type="InterPro" id="IPR013078">
    <property type="entry name" value="His_Pase_superF_clade-1"/>
</dbReference>
<dbReference type="RefSeq" id="WP_125565924.1">
    <property type="nucleotide sequence ID" value="NZ_AP019307.1"/>
</dbReference>
<dbReference type="SMART" id="SM00855">
    <property type="entry name" value="PGAM"/>
    <property type="match status" value="1"/>
</dbReference>
<dbReference type="PANTHER" id="PTHR20935:SF1">
    <property type="entry name" value="SLL1549 PROTEIN"/>
    <property type="match status" value="1"/>
</dbReference>
<dbReference type="CDD" id="cd07067">
    <property type="entry name" value="HP_PGM_like"/>
    <property type="match status" value="1"/>
</dbReference>
<dbReference type="Pfam" id="PF00300">
    <property type="entry name" value="His_Phos_1"/>
    <property type="match status" value="1"/>
</dbReference>
<dbReference type="Proteomes" id="UP000271573">
    <property type="component" value="Chromosome"/>
</dbReference>
<dbReference type="AlphaFoldDB" id="A0A3G9IAW2"/>
<dbReference type="InterPro" id="IPR029033">
    <property type="entry name" value="His_PPase_superfam"/>
</dbReference>
<dbReference type="SUPFAM" id="SSF53254">
    <property type="entry name" value="Phosphoglycerate mutase-like"/>
    <property type="match status" value="1"/>
</dbReference>
<dbReference type="GO" id="GO:0016787">
    <property type="term" value="F:hydrolase activity"/>
    <property type="evidence" value="ECO:0007669"/>
    <property type="project" value="UniProtKB-KW"/>
</dbReference>
<feature type="region of interest" description="Disordered" evidence="2">
    <location>
        <begin position="18"/>
        <end position="48"/>
    </location>
</feature>
<evidence type="ECO:0000256" key="2">
    <source>
        <dbReference type="SAM" id="MobiDB-lite"/>
    </source>
</evidence>
<dbReference type="KEGG" id="nbe:Back2_01940"/>
<dbReference type="InterPro" id="IPR051021">
    <property type="entry name" value="Mito_Ser/Thr_phosphatase"/>
</dbReference>
<organism evidence="3 4">
    <name type="scientific">Nocardioides baekrokdamisoli</name>
    <dbReference type="NCBI Taxonomy" id="1804624"/>
    <lineage>
        <taxon>Bacteria</taxon>
        <taxon>Bacillati</taxon>
        <taxon>Actinomycetota</taxon>
        <taxon>Actinomycetes</taxon>
        <taxon>Propionibacteriales</taxon>
        <taxon>Nocardioidaceae</taxon>
        <taxon>Nocardioides</taxon>
    </lineage>
</organism>
<evidence type="ECO:0000313" key="3">
    <source>
        <dbReference type="EMBL" id="BBH15907.1"/>
    </source>
</evidence>
<dbReference type="PANTHER" id="PTHR20935">
    <property type="entry name" value="PHOSPHOGLYCERATE MUTASE-RELATED"/>
    <property type="match status" value="1"/>
</dbReference>
<evidence type="ECO:0000256" key="1">
    <source>
        <dbReference type="ARBA" id="ARBA00022801"/>
    </source>
</evidence>
<protein>
    <submittedName>
        <fullName evidence="3">Phosphohistidine phosphatase</fullName>
    </submittedName>
</protein>
<accession>A0A3G9IAW2</accession>
<dbReference type="EMBL" id="AP019307">
    <property type="protein sequence ID" value="BBH15907.1"/>
    <property type="molecule type" value="Genomic_DNA"/>
</dbReference>